<dbReference type="OrthoDB" id="190583at2"/>
<keyword evidence="2" id="KW-1185">Reference proteome</keyword>
<sequence>MSVQTSPVALARQILSAASLPVIDGEPLEDSRGYQLRENSDGTVTVCPVLDGRPGAPANPVFRGGSMSEWRAMNRAALDAVTAEGWERTGDTWDGNVFRAPAGPLAPMVKETIHVLERDGQPGYARFDVSPYMGAVSIDVAGGWNCRELSISDVALPALHAAGFDVSTVHEGEGAERREWGTLHHLVVRPPVERREEWALAHTVRRLLQSKHTHVGWNVHMKPALPERLPEDAAPDAHRGALFFRFDGHAVHGPRDFDHTLQDAGYVLGPSRHEWWRNVRILRPAAP</sequence>
<dbReference type="EMBL" id="CP029188">
    <property type="protein sequence ID" value="AWI32648.1"/>
    <property type="molecule type" value="Genomic_DNA"/>
</dbReference>
<proteinExistence type="predicted"/>
<organism evidence="1 2">
    <name type="scientific">Streptomyces tirandamycinicus</name>
    <dbReference type="NCBI Taxonomy" id="2174846"/>
    <lineage>
        <taxon>Bacteria</taxon>
        <taxon>Bacillati</taxon>
        <taxon>Actinomycetota</taxon>
        <taxon>Actinomycetes</taxon>
        <taxon>Kitasatosporales</taxon>
        <taxon>Streptomycetaceae</taxon>
        <taxon>Streptomyces</taxon>
    </lineage>
</organism>
<dbReference type="KEGG" id="stir:DDW44_30480"/>
<protein>
    <submittedName>
        <fullName evidence="1">Uncharacterized protein</fullName>
    </submittedName>
</protein>
<reference evidence="1 2" key="1">
    <citation type="submission" date="2018-05" db="EMBL/GenBank/DDBJ databases">
        <title>Complete genome sequence of sponge-derived Streptomyces sp. HNM0039.</title>
        <authorList>
            <person name="Huang X."/>
            <person name="Zhou S."/>
        </authorList>
    </citation>
    <scope>NUCLEOTIDE SEQUENCE [LARGE SCALE GENOMIC DNA]</scope>
    <source>
        <strain evidence="1 2">HNM0039</strain>
    </source>
</reference>
<dbReference type="RefSeq" id="WP_108908516.1">
    <property type="nucleotide sequence ID" value="NZ_CP029188.1"/>
</dbReference>
<accession>A0A2S1T1W8</accession>
<evidence type="ECO:0000313" key="1">
    <source>
        <dbReference type="EMBL" id="AWI32648.1"/>
    </source>
</evidence>
<evidence type="ECO:0000313" key="2">
    <source>
        <dbReference type="Proteomes" id="UP000244900"/>
    </source>
</evidence>
<dbReference type="Proteomes" id="UP000244900">
    <property type="component" value="Chromosome"/>
</dbReference>
<gene>
    <name evidence="1" type="ORF">DDW44_30480</name>
</gene>
<name>A0A2S1T1W8_9ACTN</name>
<dbReference type="AlphaFoldDB" id="A0A2S1T1W8"/>